<comment type="similarity">
    <text evidence="4">Belongs to the DNA polymerase type-B-like family.</text>
</comment>
<evidence type="ECO:0000256" key="12">
    <source>
        <dbReference type="ARBA" id="ARBA00022771"/>
    </source>
</evidence>
<keyword evidence="13" id="KW-0862">Zinc</keyword>
<keyword evidence="10" id="KW-0479">Metal-binding</keyword>
<dbReference type="GO" id="GO:0003676">
    <property type="term" value="F:nucleic acid binding"/>
    <property type="evidence" value="ECO:0007669"/>
    <property type="project" value="InterPro"/>
</dbReference>
<keyword evidence="6" id="KW-0963">Cytoplasm</keyword>
<dbReference type="InterPro" id="IPR054708">
    <property type="entry name" value="MTPAP-like_central"/>
</dbReference>
<dbReference type="Gene3D" id="4.10.60.10">
    <property type="entry name" value="Zinc finger, CCHC-type"/>
    <property type="match status" value="1"/>
</dbReference>
<evidence type="ECO:0000256" key="4">
    <source>
        <dbReference type="ARBA" id="ARBA00008593"/>
    </source>
</evidence>
<dbReference type="SUPFAM" id="SSF81301">
    <property type="entry name" value="Nucleotidyltransferase"/>
    <property type="match status" value="2"/>
</dbReference>
<evidence type="ECO:0000259" key="19">
    <source>
        <dbReference type="PROSITE" id="PS50158"/>
    </source>
</evidence>
<dbReference type="FunFam" id="1.10.1410.10:FF:000002">
    <property type="entry name" value="terminal uridylyltransferase 4 isoform X1"/>
    <property type="match status" value="1"/>
</dbReference>
<dbReference type="InterPro" id="IPR043519">
    <property type="entry name" value="NT_sf"/>
</dbReference>
<dbReference type="InterPro" id="IPR036875">
    <property type="entry name" value="Znf_CCHC_sf"/>
</dbReference>
<feature type="region of interest" description="Disordered" evidence="18">
    <location>
        <begin position="1"/>
        <end position="154"/>
    </location>
</feature>
<keyword evidence="12 17" id="KW-0863">Zinc-finger</keyword>
<comment type="cofactor">
    <cofactor evidence="2">
        <name>Mg(2+)</name>
        <dbReference type="ChEBI" id="CHEBI:18420"/>
    </cofactor>
</comment>
<organism evidence="20 21">
    <name type="scientific">Knipowitschia caucasica</name>
    <name type="common">Caucasian dwarf goby</name>
    <name type="synonym">Pomatoschistus caucasicus</name>
    <dbReference type="NCBI Taxonomy" id="637954"/>
    <lineage>
        <taxon>Eukaryota</taxon>
        <taxon>Metazoa</taxon>
        <taxon>Chordata</taxon>
        <taxon>Craniata</taxon>
        <taxon>Vertebrata</taxon>
        <taxon>Euteleostomi</taxon>
        <taxon>Actinopterygii</taxon>
        <taxon>Neopterygii</taxon>
        <taxon>Teleostei</taxon>
        <taxon>Neoteleostei</taxon>
        <taxon>Acanthomorphata</taxon>
        <taxon>Gobiaria</taxon>
        <taxon>Gobiiformes</taxon>
        <taxon>Gobioidei</taxon>
        <taxon>Gobiidae</taxon>
        <taxon>Gobiinae</taxon>
        <taxon>Knipowitschia</taxon>
    </lineage>
</organism>
<dbReference type="PANTHER" id="PTHR12271:SF34">
    <property type="entry name" value="TERMINAL URIDYLYLTRANSFERASE 7"/>
    <property type="match status" value="1"/>
</dbReference>
<dbReference type="Pfam" id="PF19088">
    <property type="entry name" value="TUTase"/>
    <property type="match status" value="1"/>
</dbReference>
<reference evidence="20 21" key="1">
    <citation type="submission" date="2024-04" db="EMBL/GenBank/DDBJ databases">
        <authorList>
            <person name="Waldvogel A.-M."/>
            <person name="Schoenle A."/>
        </authorList>
    </citation>
    <scope>NUCLEOTIDE SEQUENCE [LARGE SCALE GENOMIC DNA]</scope>
</reference>
<dbReference type="GO" id="GO:0061157">
    <property type="term" value="P:mRNA destabilization"/>
    <property type="evidence" value="ECO:0007669"/>
    <property type="project" value="UniProtKB-ARBA"/>
</dbReference>
<sequence>MDNQGRHHQNWQEGWNQARGGPNFRPDGGHPGRNQSEFRGAPKRGRQNFLDSSPGGFRGGHSPLLRDDLRWLINPEGLPGNQRREQPNWRTRPQSESPREDAEGNNGNGHKAGKRRNRNRNSHFENANDAANETSGKSDRNRQAERRLKKEEINSLRKERQELAEMAPPSAEQVVAIGALLENLVREHGMTDEDVEARRRAVSVMQDLLLSVIPGISLRLYGSSCNKFGFKKSDVNIDIQFPPEMTQPDVLSLVKECLSVSPLYDELEADFHARVPAVVCKEKKSGLVCKVSAGNENAFQTTSYLSAVVRLEPVVLPLVLGLRRWAQICQIDRPEEGGLPAYAFALMVIYFLQQRPLPLLPTYLNQEIKVFSLSRLKDFCMTHVDDGHIHWVYTPSSTAQTADKSSVSGKMPLALQSPRPPVEVGQLWVEMLRFFSFEFKIEDYVIGVRTRAVLSREMKDWPKKRFAVEDPFSVKRNVARSVNSQQMYDYIAHCLKTTYKYFALPPNTTPGPKSKGSHGKDALPDPNKLIIDPQSSTQSQEEEPTPEDSDCIIEEELDDSESEKDAEKADVVKGSLSEDEGDEEWTPAAGHQDSVTTEDEEQFQVDGVSGEDLRSEDERPEPLSAEEPAEDGTKTEKQEGSLTYKFNKHAFTRGKRHIIVCALCKRDGHKKKDCPDDFKKVELDPLPAMTPDFLSVLDNVCQQCFTDFAPGELEERVRDHILLDLQAFVRRHFPGAKLQLFGSSKNGFGFRQSDLDICMMLTGRDTIEDDECISIIESLARLLKKHSGLKNILPITTAKVPIVKFCHVQTGLEGDISLYNTLALHNTHLLASYAAIDPRVKILCYVMKVFAKMCDIGDASRGSLSSYAYTLMVLFFLQQRNPPVIPVLQEMYNGKKPERIVDGWNVYFFDDLKALPSRWPHCGQNKETVGQLWLGLLQFYTEDFDFREHVICIRQHERLTTFNKQWTSKLIAIEDPFDLNHNLGAGLSRKMINFIMKAFINSRTLFGTPVRIIPVQYPSTMEYFFDPDVLTEGEVAPNDRCCRICGKIGHFMKDCPMRRKSRHRQDSDRDDGRENQEQWRKREPLEPRCCFLCGSNAHMKKDCQMYRGPAGNMRLDGPSPSGHLGARRGRDKPGNSAKEENKRLVLSPHAGTFERFSTRALIRVLRLPSQSAFSVCLLRLPSPSAFSVCLLRLPSPSAFSVCLLRLPSPSAFSVCLLRLPSPSAFSVCLLSLPSQSAFSVCLLSLPSQSAFSVCLLSLPSQSAFSVCLLSLPSPSAFSFSGCLLRLPSPAAFSGCLLRLPSPAAFSGCLLLGCLLRLPSPAAFSGCLLRLPSPAAFSGCLLRLPSPAAFSGCLLRLPSPAAFSVCLLRLPSPAAFSGCLLRLPSPSAFSVCLLSLPSQSAFSVCLLSLPSQSAFSVCLLSLPSQSAFSVCLLSLPSPAAFSFSGCLLRLPSPAAFSGCLLRLPSPAAFSGCLLRLPSPSPAAFSSF</sequence>
<evidence type="ECO:0000313" key="21">
    <source>
        <dbReference type="Proteomes" id="UP001497482"/>
    </source>
</evidence>
<evidence type="ECO:0000256" key="9">
    <source>
        <dbReference type="ARBA" id="ARBA00022695"/>
    </source>
</evidence>
<dbReference type="FunFam" id="1.10.1410.10:FF:000004">
    <property type="entry name" value="terminal uridylyltransferase 4 isoform X2"/>
    <property type="match status" value="1"/>
</dbReference>
<feature type="compositionally biased region" description="Basic and acidic residues" evidence="18">
    <location>
        <begin position="611"/>
        <end position="621"/>
    </location>
</feature>
<feature type="region of interest" description="Disordered" evidence="18">
    <location>
        <begin position="1057"/>
        <end position="1080"/>
    </location>
</feature>
<evidence type="ECO:0000256" key="17">
    <source>
        <dbReference type="PROSITE-ProRule" id="PRU00047"/>
    </source>
</evidence>
<evidence type="ECO:0000256" key="1">
    <source>
        <dbReference type="ARBA" id="ARBA00001936"/>
    </source>
</evidence>
<evidence type="ECO:0000256" key="13">
    <source>
        <dbReference type="ARBA" id="ARBA00022833"/>
    </source>
</evidence>
<feature type="compositionally biased region" description="Basic and acidic residues" evidence="18">
    <location>
        <begin position="1064"/>
        <end position="1080"/>
    </location>
</feature>
<keyword evidence="8" id="KW-0808">Transferase</keyword>
<protein>
    <recommendedName>
        <fullName evidence="5">RNA uridylyltransferase</fullName>
        <ecNumber evidence="5">2.7.7.52</ecNumber>
    </recommendedName>
</protein>
<keyword evidence="15" id="KW-0464">Manganese</keyword>
<dbReference type="Gene3D" id="3.30.460.10">
    <property type="entry name" value="Beta Polymerase, domain 2"/>
    <property type="match status" value="2"/>
</dbReference>
<dbReference type="CDD" id="cd05402">
    <property type="entry name" value="NT_PAP_TUTase"/>
    <property type="match status" value="2"/>
</dbReference>
<evidence type="ECO:0000313" key="20">
    <source>
        <dbReference type="EMBL" id="CAL1614840.1"/>
    </source>
</evidence>
<gene>
    <name evidence="20" type="ORF">KC01_LOCUS40871</name>
</gene>
<feature type="compositionally biased region" description="Basic and acidic residues" evidence="18">
    <location>
        <begin position="1131"/>
        <end position="1141"/>
    </location>
</feature>
<dbReference type="GO" id="GO:0031123">
    <property type="term" value="P:RNA 3'-end processing"/>
    <property type="evidence" value="ECO:0007669"/>
    <property type="project" value="TreeGrafter"/>
</dbReference>
<evidence type="ECO:0000256" key="5">
    <source>
        <dbReference type="ARBA" id="ARBA00012472"/>
    </source>
</evidence>
<evidence type="ECO:0000256" key="2">
    <source>
        <dbReference type="ARBA" id="ARBA00001946"/>
    </source>
</evidence>
<keyword evidence="11" id="KW-0677">Repeat</keyword>
<comment type="subcellular location">
    <subcellularLocation>
        <location evidence="3">Cytoplasm</location>
    </subcellularLocation>
</comment>
<dbReference type="GO" id="GO:0050265">
    <property type="term" value="F:RNA uridylyltransferase activity"/>
    <property type="evidence" value="ECO:0007669"/>
    <property type="project" value="UniProtKB-EC"/>
</dbReference>
<dbReference type="FunFam" id="3.30.460.10:FF:000005">
    <property type="entry name" value="terminal uridylyltransferase 4 isoform X1"/>
    <property type="match status" value="1"/>
</dbReference>
<evidence type="ECO:0000256" key="11">
    <source>
        <dbReference type="ARBA" id="ARBA00022737"/>
    </source>
</evidence>
<evidence type="ECO:0000256" key="18">
    <source>
        <dbReference type="SAM" id="MobiDB-lite"/>
    </source>
</evidence>
<keyword evidence="7" id="KW-0597">Phosphoprotein</keyword>
<keyword evidence="14" id="KW-0460">Magnesium</keyword>
<comment type="cofactor">
    <cofactor evidence="1">
        <name>Mn(2+)</name>
        <dbReference type="ChEBI" id="CHEBI:29035"/>
    </cofactor>
</comment>
<name>A0AAV2MNN0_KNICA</name>
<evidence type="ECO:0000256" key="16">
    <source>
        <dbReference type="ARBA" id="ARBA00049105"/>
    </source>
</evidence>
<dbReference type="SUPFAM" id="SSF57756">
    <property type="entry name" value="Retrovirus zinc finger-like domains"/>
    <property type="match status" value="1"/>
</dbReference>
<dbReference type="InterPro" id="IPR045100">
    <property type="entry name" value="TUT4/7_NTP_transf"/>
</dbReference>
<dbReference type="GO" id="GO:0005829">
    <property type="term" value="C:cytosol"/>
    <property type="evidence" value="ECO:0007669"/>
    <property type="project" value="UniProtKB-ARBA"/>
</dbReference>
<feature type="compositionally biased region" description="Acidic residues" evidence="18">
    <location>
        <begin position="540"/>
        <end position="562"/>
    </location>
</feature>
<evidence type="ECO:0000256" key="3">
    <source>
        <dbReference type="ARBA" id="ARBA00004496"/>
    </source>
</evidence>
<evidence type="ECO:0000256" key="8">
    <source>
        <dbReference type="ARBA" id="ARBA00022679"/>
    </source>
</evidence>
<dbReference type="Proteomes" id="UP001497482">
    <property type="component" value="Chromosome 9"/>
</dbReference>
<feature type="region of interest" description="Disordered" evidence="18">
    <location>
        <begin position="506"/>
        <end position="641"/>
    </location>
</feature>
<keyword evidence="21" id="KW-1185">Reference proteome</keyword>
<dbReference type="EMBL" id="OZ035831">
    <property type="protein sequence ID" value="CAL1614840.1"/>
    <property type="molecule type" value="Genomic_DNA"/>
</dbReference>
<evidence type="ECO:0000256" key="7">
    <source>
        <dbReference type="ARBA" id="ARBA00022553"/>
    </source>
</evidence>
<evidence type="ECO:0000256" key="15">
    <source>
        <dbReference type="ARBA" id="ARBA00023211"/>
    </source>
</evidence>
<dbReference type="SMART" id="SM00343">
    <property type="entry name" value="ZnF_C2HC"/>
    <property type="match status" value="3"/>
</dbReference>
<feature type="domain" description="CCHC-type" evidence="19">
    <location>
        <begin position="1090"/>
        <end position="1103"/>
    </location>
</feature>
<dbReference type="EC" id="2.7.7.52" evidence="5"/>
<dbReference type="GO" id="GO:0008270">
    <property type="term" value="F:zinc ion binding"/>
    <property type="evidence" value="ECO:0007669"/>
    <property type="project" value="UniProtKB-KW"/>
</dbReference>
<dbReference type="Pfam" id="PF00098">
    <property type="entry name" value="zf-CCHC"/>
    <property type="match status" value="1"/>
</dbReference>
<evidence type="ECO:0000256" key="10">
    <source>
        <dbReference type="ARBA" id="ARBA00022723"/>
    </source>
</evidence>
<feature type="compositionally biased region" description="Basic residues" evidence="18">
    <location>
        <begin position="111"/>
        <end position="121"/>
    </location>
</feature>
<proteinExistence type="inferred from homology"/>
<feature type="domain" description="CCHC-type" evidence="19">
    <location>
        <begin position="661"/>
        <end position="676"/>
    </location>
</feature>
<comment type="catalytic activity">
    <reaction evidence="16">
        <text>RNA(n) + UTP = RNA(n)-3'-uridine ribonucleotide + diphosphate</text>
        <dbReference type="Rhea" id="RHEA:14785"/>
        <dbReference type="Rhea" id="RHEA-COMP:14527"/>
        <dbReference type="Rhea" id="RHEA-COMP:17348"/>
        <dbReference type="ChEBI" id="CHEBI:33019"/>
        <dbReference type="ChEBI" id="CHEBI:46398"/>
        <dbReference type="ChEBI" id="CHEBI:140395"/>
        <dbReference type="ChEBI" id="CHEBI:173116"/>
        <dbReference type="EC" id="2.7.7.52"/>
    </reaction>
</comment>
<dbReference type="InterPro" id="IPR002058">
    <property type="entry name" value="PAP_assoc"/>
</dbReference>
<dbReference type="PANTHER" id="PTHR12271">
    <property type="entry name" value="POLY A POLYMERASE CID PAP -RELATED"/>
    <property type="match status" value="1"/>
</dbReference>
<dbReference type="Pfam" id="PF22600">
    <property type="entry name" value="MTPAP-like_central"/>
    <property type="match status" value="1"/>
</dbReference>
<keyword evidence="9" id="KW-0548">Nucleotidyltransferase</keyword>
<evidence type="ECO:0000256" key="6">
    <source>
        <dbReference type="ARBA" id="ARBA00022490"/>
    </source>
</evidence>
<feature type="compositionally biased region" description="Basic and acidic residues" evidence="18">
    <location>
        <begin position="136"/>
        <end position="154"/>
    </location>
</feature>
<dbReference type="SUPFAM" id="SSF81631">
    <property type="entry name" value="PAP/OAS1 substrate-binding domain"/>
    <property type="match status" value="2"/>
</dbReference>
<feature type="region of interest" description="Disordered" evidence="18">
    <location>
        <begin position="1111"/>
        <end position="1141"/>
    </location>
</feature>
<dbReference type="InterPro" id="IPR001878">
    <property type="entry name" value="Znf_CCHC"/>
</dbReference>
<evidence type="ECO:0000256" key="14">
    <source>
        <dbReference type="ARBA" id="ARBA00022842"/>
    </source>
</evidence>
<accession>A0AAV2MNN0</accession>
<feature type="domain" description="CCHC-type" evidence="19">
    <location>
        <begin position="1042"/>
        <end position="1056"/>
    </location>
</feature>
<dbReference type="PROSITE" id="PS50158">
    <property type="entry name" value="ZF_CCHC"/>
    <property type="match status" value="3"/>
</dbReference>
<dbReference type="Pfam" id="PF03828">
    <property type="entry name" value="PAP_assoc"/>
    <property type="match status" value="2"/>
</dbReference>
<dbReference type="Gene3D" id="1.10.1410.10">
    <property type="match status" value="2"/>
</dbReference>